<evidence type="ECO:0000256" key="3">
    <source>
        <dbReference type="SAM" id="Coils"/>
    </source>
</evidence>
<keyword evidence="5" id="KW-0371">Homeobox</keyword>
<evidence type="ECO:0000313" key="6">
    <source>
        <dbReference type="Proteomes" id="UP000325440"/>
    </source>
</evidence>
<comment type="subcellular location">
    <subcellularLocation>
        <location evidence="1">Nucleus</location>
    </subcellularLocation>
</comment>
<dbReference type="Pfam" id="PF03221">
    <property type="entry name" value="HTH_Tnp_Tc5"/>
    <property type="match status" value="1"/>
</dbReference>
<dbReference type="SUPFAM" id="SSF46689">
    <property type="entry name" value="Homeodomain-like"/>
    <property type="match status" value="1"/>
</dbReference>
<dbReference type="InterPro" id="IPR009057">
    <property type="entry name" value="Homeodomain-like_sf"/>
</dbReference>
<feature type="domain" description="HTH CENPB-type" evidence="4">
    <location>
        <begin position="67"/>
        <end position="138"/>
    </location>
</feature>
<dbReference type="InterPro" id="IPR006600">
    <property type="entry name" value="HTH_CenpB_DNA-bd_dom"/>
</dbReference>
<keyword evidence="6" id="KW-1185">Reference proteome</keyword>
<dbReference type="PROSITE" id="PS51253">
    <property type="entry name" value="HTH_CENPB"/>
    <property type="match status" value="1"/>
</dbReference>
<dbReference type="Proteomes" id="UP000325440">
    <property type="component" value="Unassembled WGS sequence"/>
</dbReference>
<proteinExistence type="predicted"/>
<gene>
    <name evidence="5" type="ORF">CINCED_3A024711</name>
</gene>
<dbReference type="OrthoDB" id="6596490at2759"/>
<dbReference type="AlphaFoldDB" id="A0A5E4MC32"/>
<keyword evidence="3" id="KW-0175">Coiled coil</keyword>
<dbReference type="InterPro" id="IPR050863">
    <property type="entry name" value="CenT-Element_Derived"/>
</dbReference>
<organism evidence="5 6">
    <name type="scientific">Cinara cedri</name>
    <dbReference type="NCBI Taxonomy" id="506608"/>
    <lineage>
        <taxon>Eukaryota</taxon>
        <taxon>Metazoa</taxon>
        <taxon>Ecdysozoa</taxon>
        <taxon>Arthropoda</taxon>
        <taxon>Hexapoda</taxon>
        <taxon>Insecta</taxon>
        <taxon>Pterygota</taxon>
        <taxon>Neoptera</taxon>
        <taxon>Paraneoptera</taxon>
        <taxon>Hemiptera</taxon>
        <taxon>Sternorrhyncha</taxon>
        <taxon>Aphidomorpha</taxon>
        <taxon>Aphidoidea</taxon>
        <taxon>Aphididae</taxon>
        <taxon>Lachninae</taxon>
        <taxon>Cinara</taxon>
    </lineage>
</organism>
<sequence>MSRKDLTLIENISNLDKIKAQRHSFSLRELEKIIDTSKSVLSRLKNNEKAIREQWEKLNDNKSTSVNRKRKREGKDPEVDKALNEWFSAVTERGVRISGPVLQQKAEFFTEKIRHGNFKATEGWISRWKDRNNIKFKRFHREISSAYSVNRDNRITGTKRSPPNVSQLSGFYCIYQRSIPLRHNTYFLLRDS</sequence>
<keyword evidence="2 5" id="KW-0238">DNA-binding</keyword>
<dbReference type="PANTHER" id="PTHR19303:SF73">
    <property type="entry name" value="PROTEIN PDC2"/>
    <property type="match status" value="1"/>
</dbReference>
<evidence type="ECO:0000259" key="4">
    <source>
        <dbReference type="PROSITE" id="PS51253"/>
    </source>
</evidence>
<evidence type="ECO:0000256" key="2">
    <source>
        <dbReference type="ARBA" id="ARBA00023125"/>
    </source>
</evidence>
<reference evidence="5 6" key="1">
    <citation type="submission" date="2019-08" db="EMBL/GenBank/DDBJ databases">
        <authorList>
            <person name="Alioto T."/>
            <person name="Alioto T."/>
            <person name="Gomez Garrido J."/>
        </authorList>
    </citation>
    <scope>NUCLEOTIDE SEQUENCE [LARGE SCALE GENOMIC DNA]</scope>
</reference>
<dbReference type="Gene3D" id="1.10.10.60">
    <property type="entry name" value="Homeodomain-like"/>
    <property type="match status" value="1"/>
</dbReference>
<feature type="coiled-coil region" evidence="3">
    <location>
        <begin position="27"/>
        <end position="61"/>
    </location>
</feature>
<evidence type="ECO:0000313" key="5">
    <source>
        <dbReference type="EMBL" id="VVC28954.1"/>
    </source>
</evidence>
<dbReference type="GO" id="GO:0003677">
    <property type="term" value="F:DNA binding"/>
    <property type="evidence" value="ECO:0007669"/>
    <property type="project" value="UniProtKB-KW"/>
</dbReference>
<protein>
    <submittedName>
        <fullName evidence="5">Homeobox domain-like,HTH CenpB-type DNA-binding domain</fullName>
    </submittedName>
</protein>
<dbReference type="GO" id="GO:0005634">
    <property type="term" value="C:nucleus"/>
    <property type="evidence" value="ECO:0007669"/>
    <property type="project" value="UniProtKB-SubCell"/>
</dbReference>
<dbReference type="SMART" id="SM00674">
    <property type="entry name" value="CENPB"/>
    <property type="match status" value="1"/>
</dbReference>
<accession>A0A5E4MC32</accession>
<dbReference type="PANTHER" id="PTHR19303">
    <property type="entry name" value="TRANSPOSON"/>
    <property type="match status" value="1"/>
</dbReference>
<evidence type="ECO:0000256" key="1">
    <source>
        <dbReference type="ARBA" id="ARBA00004123"/>
    </source>
</evidence>
<name>A0A5E4MC32_9HEMI</name>
<dbReference type="EMBL" id="CABPRJ010000486">
    <property type="protein sequence ID" value="VVC28954.1"/>
    <property type="molecule type" value="Genomic_DNA"/>
</dbReference>